<accession>A0A9D1V6W2</accession>
<organism evidence="2 3">
    <name type="scientific">Candidatus Borkfalkia faecipullorum</name>
    <dbReference type="NCBI Taxonomy" id="2838510"/>
    <lineage>
        <taxon>Bacteria</taxon>
        <taxon>Bacillati</taxon>
        <taxon>Bacillota</taxon>
        <taxon>Clostridia</taxon>
        <taxon>Christensenellales</taxon>
        <taxon>Christensenellaceae</taxon>
        <taxon>Candidatus Borkfalkia</taxon>
    </lineage>
</organism>
<protein>
    <recommendedName>
        <fullName evidence="1">Flavodoxin-like domain-containing protein</fullName>
    </recommendedName>
</protein>
<reference evidence="2" key="1">
    <citation type="journal article" date="2021" name="PeerJ">
        <title>Extensive microbial diversity within the chicken gut microbiome revealed by metagenomics and culture.</title>
        <authorList>
            <person name="Gilroy R."/>
            <person name="Ravi A."/>
            <person name="Getino M."/>
            <person name="Pursley I."/>
            <person name="Horton D.L."/>
            <person name="Alikhan N.F."/>
            <person name="Baker D."/>
            <person name="Gharbi K."/>
            <person name="Hall N."/>
            <person name="Watson M."/>
            <person name="Adriaenssens E.M."/>
            <person name="Foster-Nyarko E."/>
            <person name="Jarju S."/>
            <person name="Secka A."/>
            <person name="Antonio M."/>
            <person name="Oren A."/>
            <person name="Chaudhuri R.R."/>
            <person name="La Ragione R."/>
            <person name="Hildebrand F."/>
            <person name="Pallen M.J."/>
        </authorList>
    </citation>
    <scope>NUCLEOTIDE SEQUENCE</scope>
    <source>
        <strain evidence="2">811</strain>
    </source>
</reference>
<dbReference type="SUPFAM" id="SSF52218">
    <property type="entry name" value="Flavoproteins"/>
    <property type="match status" value="1"/>
</dbReference>
<reference evidence="2" key="2">
    <citation type="submission" date="2021-04" db="EMBL/GenBank/DDBJ databases">
        <authorList>
            <person name="Gilroy R."/>
        </authorList>
    </citation>
    <scope>NUCLEOTIDE SEQUENCE</scope>
    <source>
        <strain evidence="2">811</strain>
    </source>
</reference>
<gene>
    <name evidence="2" type="ORF">H9741_01325</name>
</gene>
<evidence type="ECO:0000313" key="2">
    <source>
        <dbReference type="EMBL" id="HIX07096.1"/>
    </source>
</evidence>
<evidence type="ECO:0000313" key="3">
    <source>
        <dbReference type="Proteomes" id="UP000824204"/>
    </source>
</evidence>
<proteinExistence type="predicted"/>
<dbReference type="PANTHER" id="PTHR39201">
    <property type="entry name" value="EXPORTED PROTEIN-RELATED"/>
    <property type="match status" value="1"/>
</dbReference>
<dbReference type="PANTHER" id="PTHR39201:SF1">
    <property type="entry name" value="FLAVODOXIN-LIKE DOMAIN-CONTAINING PROTEIN"/>
    <property type="match status" value="1"/>
</dbReference>
<dbReference type="Proteomes" id="UP000824204">
    <property type="component" value="Unassembled WGS sequence"/>
</dbReference>
<dbReference type="Pfam" id="PF12682">
    <property type="entry name" value="Flavodoxin_4"/>
    <property type="match status" value="1"/>
</dbReference>
<evidence type="ECO:0000259" key="1">
    <source>
        <dbReference type="Pfam" id="PF12682"/>
    </source>
</evidence>
<dbReference type="InterPro" id="IPR029039">
    <property type="entry name" value="Flavoprotein-like_sf"/>
</dbReference>
<dbReference type="Gene3D" id="3.40.50.360">
    <property type="match status" value="1"/>
</dbReference>
<sequence>MSNVLTVYYSRKGFNYWNGSIVDLKKGNTQIAAEMVQKAVGGDLLEIRTVKEYASDYRACCEEARQEMREKARPQLKDLPASLDGYDILFVGYPCWCGTMPMAVFSFLEKYDLTGKKIAPFCSNEGSGMGFSERDLKEICKGAEVVQGLSVRGSRTAESEQKIAAWARSVL</sequence>
<dbReference type="GO" id="GO:0016651">
    <property type="term" value="F:oxidoreductase activity, acting on NAD(P)H"/>
    <property type="evidence" value="ECO:0007669"/>
    <property type="project" value="UniProtKB-ARBA"/>
</dbReference>
<dbReference type="EMBL" id="DXFX01000016">
    <property type="protein sequence ID" value="HIX07096.1"/>
    <property type="molecule type" value="Genomic_DNA"/>
</dbReference>
<name>A0A9D1V6W2_9FIRM</name>
<feature type="domain" description="Flavodoxin-like" evidence="1">
    <location>
        <begin position="27"/>
        <end position="166"/>
    </location>
</feature>
<dbReference type="AlphaFoldDB" id="A0A9D1V6W2"/>
<dbReference type="GO" id="GO:0010181">
    <property type="term" value="F:FMN binding"/>
    <property type="evidence" value="ECO:0007669"/>
    <property type="project" value="InterPro"/>
</dbReference>
<dbReference type="InterPro" id="IPR008254">
    <property type="entry name" value="Flavodoxin/NO_synth"/>
</dbReference>
<comment type="caution">
    <text evidence="2">The sequence shown here is derived from an EMBL/GenBank/DDBJ whole genome shotgun (WGS) entry which is preliminary data.</text>
</comment>